<dbReference type="SUPFAM" id="SSF90257">
    <property type="entry name" value="Myosin rod fragments"/>
    <property type="match status" value="1"/>
</dbReference>
<dbReference type="Gene3D" id="1.10.287.1490">
    <property type="match status" value="1"/>
</dbReference>
<name>A0A6C0DWF9_9ZZZZ</name>
<keyword evidence="1" id="KW-0175">Coiled coil</keyword>
<feature type="region of interest" description="Disordered" evidence="2">
    <location>
        <begin position="219"/>
        <end position="246"/>
    </location>
</feature>
<dbReference type="EMBL" id="MN739680">
    <property type="protein sequence ID" value="QHT20660.1"/>
    <property type="molecule type" value="Genomic_DNA"/>
</dbReference>
<feature type="coiled-coil region" evidence="1">
    <location>
        <begin position="19"/>
        <end position="104"/>
    </location>
</feature>
<accession>A0A6C0DWF9</accession>
<evidence type="ECO:0000313" key="3">
    <source>
        <dbReference type="EMBL" id="QHT20660.1"/>
    </source>
</evidence>
<proteinExistence type="predicted"/>
<reference evidence="3" key="1">
    <citation type="journal article" date="2020" name="Nature">
        <title>Giant virus diversity and host interactions through global metagenomics.</title>
        <authorList>
            <person name="Schulz F."/>
            <person name="Roux S."/>
            <person name="Paez-Espino D."/>
            <person name="Jungbluth S."/>
            <person name="Walsh D.A."/>
            <person name="Denef V.J."/>
            <person name="McMahon K.D."/>
            <person name="Konstantinidis K.T."/>
            <person name="Eloe-Fadrosh E.A."/>
            <person name="Kyrpides N.C."/>
            <person name="Woyke T."/>
        </authorList>
    </citation>
    <scope>NUCLEOTIDE SEQUENCE</scope>
    <source>
        <strain evidence="3">GVMAG-M-3300023174-68</strain>
    </source>
</reference>
<feature type="coiled-coil region" evidence="1">
    <location>
        <begin position="140"/>
        <end position="202"/>
    </location>
</feature>
<organism evidence="3">
    <name type="scientific">viral metagenome</name>
    <dbReference type="NCBI Taxonomy" id="1070528"/>
    <lineage>
        <taxon>unclassified sequences</taxon>
        <taxon>metagenomes</taxon>
        <taxon>organismal metagenomes</taxon>
    </lineage>
</organism>
<evidence type="ECO:0000256" key="1">
    <source>
        <dbReference type="SAM" id="Coils"/>
    </source>
</evidence>
<sequence length="246" mass="29116">MENEEFLEKINSTEKKLGNNKFQEQIEELKKKLVDYDHKATQDKEINANLQKNINELNNTICQLHDNIKELETQIANNTDKETINNFEKQLDVKNSEITQLNQSIQHLNISINDITKSKTTIEDELQKHLTHYSEFQTNFNQFNETHQETINKLQEAQNSIKSLEDNLSVKNNEIEKLEEENNFLKNELNDYKSNYVTLQTQLEERFETFKQEFLSEHTIPQPTTNTQVKSQRTVNTQRGITRTRR</sequence>
<evidence type="ECO:0000256" key="2">
    <source>
        <dbReference type="SAM" id="MobiDB-lite"/>
    </source>
</evidence>
<dbReference type="AlphaFoldDB" id="A0A6C0DWF9"/>
<protein>
    <submittedName>
        <fullName evidence="3">Uncharacterized protein</fullName>
    </submittedName>
</protein>